<sequence length="203" mass="21415">MEIITISGSGIVESIPINGPFTCNQPLYGQAGYGSVFLDVTQTYIPSSMIQAITPAGTTITPPTGAAYVHLLLYDQGNGAGATPNDLNSFMMAAGTTQLAYVDFNFATTDLLASVGNNSVTEALQLVRDFGMQQLNLFNVDTVQVGALKYGVLDTTVGNFRTSALFPVFGSTQMISNTQFPGSGPANGYGAAFFDFTKTYIPN</sequence>
<dbReference type="AlphaFoldDB" id="E8X1A9"/>
<dbReference type="EMBL" id="CP002480">
    <property type="protein sequence ID" value="ADW69063.1"/>
    <property type="molecule type" value="Genomic_DNA"/>
</dbReference>
<dbReference type="PaxDb" id="1198114-AciX9_2018"/>
<keyword evidence="2" id="KW-1185">Reference proteome</keyword>
<dbReference type="KEGG" id="acm:AciX9_2018"/>
<proteinExistence type="predicted"/>
<name>E8X1A9_GRATM</name>
<accession>E8X1A9</accession>
<evidence type="ECO:0000313" key="2">
    <source>
        <dbReference type="Proteomes" id="UP000000343"/>
    </source>
</evidence>
<dbReference type="HOGENOM" id="CLU_1347338_0_0_0"/>
<gene>
    <name evidence="1" type="ordered locus">AciX9_2018</name>
</gene>
<reference evidence="2" key="1">
    <citation type="submission" date="2011-01" db="EMBL/GenBank/DDBJ databases">
        <title>Complete sequence of chromosome of Acidobacterium sp. MP5ACTX9.</title>
        <authorList>
            <consortium name="US DOE Joint Genome Institute"/>
            <person name="Lucas S."/>
            <person name="Copeland A."/>
            <person name="Lapidus A."/>
            <person name="Cheng J.-F."/>
            <person name="Goodwin L."/>
            <person name="Pitluck S."/>
            <person name="Teshima H."/>
            <person name="Detter J.C."/>
            <person name="Han C."/>
            <person name="Tapia R."/>
            <person name="Land M."/>
            <person name="Hauser L."/>
            <person name="Kyrpides N."/>
            <person name="Ivanova N."/>
            <person name="Ovchinnikova G."/>
            <person name="Pagani I."/>
            <person name="Rawat S.R."/>
            <person name="Mannisto M."/>
            <person name="Haggblom M.M."/>
            <person name="Woyke T."/>
        </authorList>
    </citation>
    <scope>NUCLEOTIDE SEQUENCE [LARGE SCALE GENOMIC DNA]</scope>
    <source>
        <strain evidence="2">MP5ACTX9</strain>
    </source>
</reference>
<protein>
    <submittedName>
        <fullName evidence="1">Uncharacterized protein</fullName>
    </submittedName>
</protein>
<dbReference type="RefSeq" id="WP_013580381.1">
    <property type="nucleotide sequence ID" value="NC_015064.1"/>
</dbReference>
<evidence type="ECO:0000313" key="1">
    <source>
        <dbReference type="EMBL" id="ADW69063.1"/>
    </source>
</evidence>
<dbReference type="Proteomes" id="UP000000343">
    <property type="component" value="Chromosome"/>
</dbReference>
<organism evidence="2">
    <name type="scientific">Granulicella tundricola (strain ATCC BAA-1859 / DSM 23138 / MP5ACTX9)</name>
    <dbReference type="NCBI Taxonomy" id="1198114"/>
    <lineage>
        <taxon>Bacteria</taxon>
        <taxon>Pseudomonadati</taxon>
        <taxon>Acidobacteriota</taxon>
        <taxon>Terriglobia</taxon>
        <taxon>Terriglobales</taxon>
        <taxon>Acidobacteriaceae</taxon>
        <taxon>Granulicella</taxon>
    </lineage>
</organism>